<dbReference type="InterPro" id="IPR036942">
    <property type="entry name" value="Beta-barrel_TonB_sf"/>
</dbReference>
<accession>A0A6M0CQW8</accession>
<evidence type="ECO:0000313" key="14">
    <source>
        <dbReference type="EMBL" id="NER18464.1"/>
    </source>
</evidence>
<keyword evidence="15" id="KW-1185">Reference proteome</keyword>
<protein>
    <submittedName>
        <fullName evidence="14">TonB-dependent receptor</fullName>
    </submittedName>
</protein>
<evidence type="ECO:0000256" key="6">
    <source>
        <dbReference type="ARBA" id="ARBA00023065"/>
    </source>
</evidence>
<dbReference type="PROSITE" id="PS52016">
    <property type="entry name" value="TONB_DEPENDENT_REC_3"/>
    <property type="match status" value="1"/>
</dbReference>
<evidence type="ECO:0000256" key="1">
    <source>
        <dbReference type="ARBA" id="ARBA00004571"/>
    </source>
</evidence>
<keyword evidence="9 10" id="KW-0998">Cell outer membrane</keyword>
<evidence type="ECO:0000256" key="10">
    <source>
        <dbReference type="PROSITE-ProRule" id="PRU01360"/>
    </source>
</evidence>
<dbReference type="GO" id="GO:0009279">
    <property type="term" value="C:cell outer membrane"/>
    <property type="evidence" value="ECO:0007669"/>
    <property type="project" value="UniProtKB-SubCell"/>
</dbReference>
<proteinExistence type="inferred from homology"/>
<reference evidence="14 15" key="1">
    <citation type="submission" date="2020-01" db="EMBL/GenBank/DDBJ databases">
        <title>Spongiivirga citrea KCTC 32990T.</title>
        <authorList>
            <person name="Wang G."/>
        </authorList>
    </citation>
    <scope>NUCLEOTIDE SEQUENCE [LARGE SCALE GENOMIC DNA]</scope>
    <source>
        <strain evidence="14 15">KCTC 32990</strain>
    </source>
</reference>
<evidence type="ECO:0000256" key="11">
    <source>
        <dbReference type="RuleBase" id="RU003357"/>
    </source>
</evidence>
<dbReference type="SUPFAM" id="SSF56935">
    <property type="entry name" value="Porins"/>
    <property type="match status" value="1"/>
</dbReference>
<keyword evidence="7 11" id="KW-0798">TonB box</keyword>
<dbReference type="RefSeq" id="WP_164033154.1">
    <property type="nucleotide sequence ID" value="NZ_JAABOQ010000006.1"/>
</dbReference>
<evidence type="ECO:0000256" key="4">
    <source>
        <dbReference type="ARBA" id="ARBA00022692"/>
    </source>
</evidence>
<comment type="subcellular location">
    <subcellularLocation>
        <location evidence="1 10">Cell outer membrane</location>
        <topology evidence="1 10">Multi-pass membrane protein</topology>
    </subcellularLocation>
</comment>
<dbReference type="PANTHER" id="PTHR30069">
    <property type="entry name" value="TONB-DEPENDENT OUTER MEMBRANE RECEPTOR"/>
    <property type="match status" value="1"/>
</dbReference>
<dbReference type="Pfam" id="PF07715">
    <property type="entry name" value="Plug"/>
    <property type="match status" value="1"/>
</dbReference>
<feature type="domain" description="TonB-dependent receptor-like beta-barrel" evidence="12">
    <location>
        <begin position="186"/>
        <end position="594"/>
    </location>
</feature>
<evidence type="ECO:0000256" key="8">
    <source>
        <dbReference type="ARBA" id="ARBA00023136"/>
    </source>
</evidence>
<evidence type="ECO:0000313" key="15">
    <source>
        <dbReference type="Proteomes" id="UP000474296"/>
    </source>
</evidence>
<dbReference type="Gene3D" id="2.40.170.20">
    <property type="entry name" value="TonB-dependent receptor, beta-barrel domain"/>
    <property type="match status" value="1"/>
</dbReference>
<gene>
    <name evidence="14" type="ORF">GWK10_14695</name>
</gene>
<dbReference type="Pfam" id="PF00593">
    <property type="entry name" value="TonB_dep_Rec_b-barrel"/>
    <property type="match status" value="1"/>
</dbReference>
<dbReference type="InterPro" id="IPR000531">
    <property type="entry name" value="Beta-barrel_TonB"/>
</dbReference>
<dbReference type="CDD" id="cd01347">
    <property type="entry name" value="ligand_gated_channel"/>
    <property type="match status" value="1"/>
</dbReference>
<evidence type="ECO:0000259" key="13">
    <source>
        <dbReference type="Pfam" id="PF07715"/>
    </source>
</evidence>
<keyword evidence="5" id="KW-0732">Signal</keyword>
<evidence type="ECO:0000256" key="5">
    <source>
        <dbReference type="ARBA" id="ARBA00022729"/>
    </source>
</evidence>
<evidence type="ECO:0000256" key="2">
    <source>
        <dbReference type="ARBA" id="ARBA00022448"/>
    </source>
</evidence>
<dbReference type="InterPro" id="IPR037066">
    <property type="entry name" value="Plug_dom_sf"/>
</dbReference>
<dbReference type="GO" id="GO:0015889">
    <property type="term" value="P:cobalamin transport"/>
    <property type="evidence" value="ECO:0007669"/>
    <property type="project" value="TreeGrafter"/>
</dbReference>
<dbReference type="GO" id="GO:0006811">
    <property type="term" value="P:monoatomic ion transport"/>
    <property type="evidence" value="ECO:0007669"/>
    <property type="project" value="UniProtKB-KW"/>
</dbReference>
<keyword evidence="2 10" id="KW-0813">Transport</keyword>
<dbReference type="Gene3D" id="2.170.130.10">
    <property type="entry name" value="TonB-dependent receptor, plug domain"/>
    <property type="match status" value="1"/>
</dbReference>
<keyword evidence="14" id="KW-0675">Receptor</keyword>
<name>A0A6M0CQW8_9FLAO</name>
<organism evidence="14 15">
    <name type="scientific">Spongiivirga citrea</name>
    <dbReference type="NCBI Taxonomy" id="1481457"/>
    <lineage>
        <taxon>Bacteria</taxon>
        <taxon>Pseudomonadati</taxon>
        <taxon>Bacteroidota</taxon>
        <taxon>Flavobacteriia</taxon>
        <taxon>Flavobacteriales</taxon>
        <taxon>Flavobacteriaceae</taxon>
        <taxon>Spongiivirga</taxon>
    </lineage>
</organism>
<dbReference type="PANTHER" id="PTHR30069:SF53">
    <property type="entry name" value="COLICIN I RECEPTOR-RELATED"/>
    <property type="match status" value="1"/>
</dbReference>
<keyword evidence="6" id="KW-0406">Ion transport</keyword>
<feature type="domain" description="TonB-dependent receptor plug" evidence="13">
    <location>
        <begin position="46"/>
        <end position="153"/>
    </location>
</feature>
<dbReference type="InterPro" id="IPR012910">
    <property type="entry name" value="Plug_dom"/>
</dbReference>
<keyword evidence="3 10" id="KW-1134">Transmembrane beta strand</keyword>
<dbReference type="InterPro" id="IPR039426">
    <property type="entry name" value="TonB-dep_rcpt-like"/>
</dbReference>
<dbReference type="AlphaFoldDB" id="A0A6M0CQW8"/>
<keyword evidence="8 10" id="KW-0472">Membrane</keyword>
<sequence>MIKRLASFGALVCTCTVAVAQQEEVKEQQLEEVVVSDSRFELKRENSGKTVIKIDQKEIERNQGRTLVELINTKSGIEINGSRSNAGSVLGTFVRGGNNRQVLVVIDGVQVSDPSNVNAEFDLRLISLDQIESIEILKGAASTLYGTAAASAVINITTKKASADGLRATINSSFGTNQAENEDDYRFNDFSNQVNLFGKSDKVSANVGFGHQSVDGLSAGLNGESDPFSRINAIAGIGYQVSEKFKVDFGFNYDKFNAAFDNFDGADRDFESISEQTRFRIAPTYNYGKGSVTANVAINDIDREINSDFPNTFDSQTLVGDVFNKYTFNDKLYTIVGVNYIKQKTRFNTIEEETTTTDPYANVVYVSEFGLNLNAGVRLNNHSEYGSNFIYNVNPSYVFRTGDGYIKAFGSYATSFITPNLSQLFGPFGANPDLDPETNTTFELGLEFKDDNFRISGVAFSRKEKDFIDFVVVDFTTFAGEFQNVADDFEARGVEVEIDYLPIKNLNITVNNTFIERPDQVRLRLPKNKINASVGYQFNEKTFASLQYQYTSSRVDTDFSTFTNVDLDSFALLDIYANHQLTKRMKLFVGVSNLLNEEYLEVIGFTTKGRNVRFGFILNL</sequence>
<comment type="caution">
    <text evidence="14">The sequence shown here is derived from an EMBL/GenBank/DDBJ whole genome shotgun (WGS) entry which is preliminary data.</text>
</comment>
<comment type="similarity">
    <text evidence="10 11">Belongs to the TonB-dependent receptor family.</text>
</comment>
<evidence type="ECO:0000256" key="3">
    <source>
        <dbReference type="ARBA" id="ARBA00022452"/>
    </source>
</evidence>
<keyword evidence="4 10" id="KW-0812">Transmembrane</keyword>
<dbReference type="Proteomes" id="UP000474296">
    <property type="component" value="Unassembled WGS sequence"/>
</dbReference>
<evidence type="ECO:0000259" key="12">
    <source>
        <dbReference type="Pfam" id="PF00593"/>
    </source>
</evidence>
<dbReference type="EMBL" id="JAABOQ010000006">
    <property type="protein sequence ID" value="NER18464.1"/>
    <property type="molecule type" value="Genomic_DNA"/>
</dbReference>
<evidence type="ECO:0000256" key="7">
    <source>
        <dbReference type="ARBA" id="ARBA00023077"/>
    </source>
</evidence>
<evidence type="ECO:0000256" key="9">
    <source>
        <dbReference type="ARBA" id="ARBA00023237"/>
    </source>
</evidence>